<dbReference type="Gene3D" id="3.30.470.30">
    <property type="entry name" value="DNA ligase/mRNA capping enzyme"/>
    <property type="match status" value="1"/>
</dbReference>
<evidence type="ECO:0000313" key="7">
    <source>
        <dbReference type="EMBL" id="PXW92420.1"/>
    </source>
</evidence>
<dbReference type="AlphaFoldDB" id="A0A318H676"/>
<feature type="signal peptide" evidence="5">
    <location>
        <begin position="1"/>
        <end position="16"/>
    </location>
</feature>
<dbReference type="OrthoDB" id="9782700at2"/>
<comment type="caution">
    <text evidence="7">The sequence shown here is derived from an EMBL/GenBank/DDBJ whole genome shotgun (WGS) entry which is preliminary data.</text>
</comment>
<dbReference type="InterPro" id="IPR029319">
    <property type="entry name" value="DNA_ligase_OB"/>
</dbReference>
<feature type="domain" description="DNA ligase OB-like" evidence="6">
    <location>
        <begin position="239"/>
        <end position="304"/>
    </location>
</feature>
<evidence type="ECO:0000259" key="6">
    <source>
        <dbReference type="Pfam" id="PF14743"/>
    </source>
</evidence>
<dbReference type="CDD" id="cd07896">
    <property type="entry name" value="Adenylation_kDNA_ligase_like"/>
    <property type="match status" value="1"/>
</dbReference>
<evidence type="ECO:0000256" key="2">
    <source>
        <dbReference type="ARBA" id="ARBA00022705"/>
    </source>
</evidence>
<dbReference type="SUPFAM" id="SSF56091">
    <property type="entry name" value="DNA ligase/mRNA capping enzyme, catalytic domain"/>
    <property type="match status" value="1"/>
</dbReference>
<dbReference type="InterPro" id="IPR050326">
    <property type="entry name" value="NAD_dep_DNA_ligaseB"/>
</dbReference>
<proteinExistence type="predicted"/>
<evidence type="ECO:0000256" key="1">
    <source>
        <dbReference type="ARBA" id="ARBA00022598"/>
    </source>
</evidence>
<evidence type="ECO:0000256" key="4">
    <source>
        <dbReference type="ARBA" id="ARBA00023204"/>
    </source>
</evidence>
<dbReference type="GO" id="GO:0006281">
    <property type="term" value="P:DNA repair"/>
    <property type="evidence" value="ECO:0007669"/>
    <property type="project" value="UniProtKB-KW"/>
</dbReference>
<evidence type="ECO:0000313" key="8">
    <source>
        <dbReference type="Proteomes" id="UP000247811"/>
    </source>
</evidence>
<evidence type="ECO:0000256" key="3">
    <source>
        <dbReference type="ARBA" id="ARBA00022763"/>
    </source>
</evidence>
<dbReference type="Gene3D" id="3.30.1490.70">
    <property type="match status" value="1"/>
</dbReference>
<dbReference type="CDD" id="cd08041">
    <property type="entry name" value="OBF_kDNA_ligase_like"/>
    <property type="match status" value="1"/>
</dbReference>
<gene>
    <name evidence="7" type="ORF">C7444_12430</name>
</gene>
<evidence type="ECO:0000256" key="5">
    <source>
        <dbReference type="SAM" id="SignalP"/>
    </source>
</evidence>
<sequence>MLLAWVLAGPPLVALAAPQDPPAGVATTAIGTGPHGPVPAPVVAPPRSICQRHGLLLAQTAPAVFDPARYLVSEKLDGVRACWDGRVLHFRSGAPVPAPDWFVARLPPVPLDGELWLGRGRFEDLSAGLRRGGDNGPLWRELRFVVFELPGEPGSFEQRAERIERLCEAARWPQLQAARQFRLADTVALQATLDRVLAAGGEGLMLHRADAAYVAGRQPVLLKLKRLEDAEAVVLGHRPGRGRHAGRLGALEVRTAEGLVLLIGTGFSDAERASPPPPGSVVTYSFRGRTARGLPRFASFVRVRDEP</sequence>
<accession>A0A318H676</accession>
<protein>
    <submittedName>
        <fullName evidence="7">DNA ligase-1</fullName>
    </submittedName>
</protein>
<keyword evidence="1 7" id="KW-0436">Ligase</keyword>
<name>A0A318H676_9BURK</name>
<dbReference type="InterPro" id="IPR012340">
    <property type="entry name" value="NA-bd_OB-fold"/>
</dbReference>
<keyword evidence="5" id="KW-0732">Signal</keyword>
<keyword evidence="8" id="KW-1185">Reference proteome</keyword>
<keyword evidence="2" id="KW-0235">DNA replication</keyword>
<organism evidence="7 8">
    <name type="scientific">Sphaerotilus hippei</name>
    <dbReference type="NCBI Taxonomy" id="744406"/>
    <lineage>
        <taxon>Bacteria</taxon>
        <taxon>Pseudomonadati</taxon>
        <taxon>Pseudomonadota</taxon>
        <taxon>Betaproteobacteria</taxon>
        <taxon>Burkholderiales</taxon>
        <taxon>Sphaerotilaceae</taxon>
        <taxon>Sphaerotilus</taxon>
    </lineage>
</organism>
<dbReference type="SUPFAM" id="SSF50249">
    <property type="entry name" value="Nucleic acid-binding proteins"/>
    <property type="match status" value="1"/>
</dbReference>
<dbReference type="PANTHER" id="PTHR47810:SF1">
    <property type="entry name" value="DNA LIGASE B"/>
    <property type="match status" value="1"/>
</dbReference>
<dbReference type="EMBL" id="QJJS01000024">
    <property type="protein sequence ID" value="PXW92420.1"/>
    <property type="molecule type" value="Genomic_DNA"/>
</dbReference>
<reference evidence="7 8" key="1">
    <citation type="submission" date="2018-05" db="EMBL/GenBank/DDBJ databases">
        <title>Genomic Encyclopedia of Type Strains, Phase IV (KMG-IV): sequencing the most valuable type-strain genomes for metagenomic binning, comparative biology and taxonomic classification.</title>
        <authorList>
            <person name="Goeker M."/>
        </authorList>
    </citation>
    <scope>NUCLEOTIDE SEQUENCE [LARGE SCALE GENOMIC DNA]</scope>
    <source>
        <strain evidence="7 8">DSM 566</strain>
    </source>
</reference>
<feature type="chain" id="PRO_5016262809" evidence="5">
    <location>
        <begin position="17"/>
        <end position="307"/>
    </location>
</feature>
<dbReference type="PANTHER" id="PTHR47810">
    <property type="entry name" value="DNA LIGASE"/>
    <property type="match status" value="1"/>
</dbReference>
<dbReference type="Gene3D" id="2.40.50.140">
    <property type="entry name" value="Nucleic acid-binding proteins"/>
    <property type="match status" value="1"/>
</dbReference>
<dbReference type="Pfam" id="PF14743">
    <property type="entry name" value="DNA_ligase_OB_2"/>
    <property type="match status" value="1"/>
</dbReference>
<dbReference type="Proteomes" id="UP000247811">
    <property type="component" value="Unassembled WGS sequence"/>
</dbReference>
<dbReference type="GO" id="GO:0006260">
    <property type="term" value="P:DNA replication"/>
    <property type="evidence" value="ECO:0007669"/>
    <property type="project" value="UniProtKB-KW"/>
</dbReference>
<keyword evidence="4" id="KW-0234">DNA repair</keyword>
<dbReference type="NCBIfam" id="NF006592">
    <property type="entry name" value="PRK09125.1"/>
    <property type="match status" value="1"/>
</dbReference>
<dbReference type="RefSeq" id="WP_110402348.1">
    <property type="nucleotide sequence ID" value="NZ_QJJS01000024.1"/>
</dbReference>
<keyword evidence="3" id="KW-0227">DNA damage</keyword>
<dbReference type="GO" id="GO:0016874">
    <property type="term" value="F:ligase activity"/>
    <property type="evidence" value="ECO:0007669"/>
    <property type="project" value="UniProtKB-KW"/>
</dbReference>